<protein>
    <recommendedName>
        <fullName evidence="2">ATPase</fullName>
    </recommendedName>
</protein>
<dbReference type="Gene3D" id="3.40.50.300">
    <property type="entry name" value="P-loop containing nucleotide triphosphate hydrolases"/>
    <property type="match status" value="1"/>
</dbReference>
<dbReference type="OrthoDB" id="445721at2"/>
<proteinExistence type="predicted"/>
<evidence type="ECO:0008006" key="2">
    <source>
        <dbReference type="Google" id="ProtNLM"/>
    </source>
</evidence>
<dbReference type="InterPro" id="IPR027417">
    <property type="entry name" value="P-loop_NTPase"/>
</dbReference>
<dbReference type="EMBL" id="MJGC01000070">
    <property type="protein sequence ID" value="OEJ74200.1"/>
    <property type="molecule type" value="Genomic_DNA"/>
</dbReference>
<dbReference type="SUPFAM" id="SSF52540">
    <property type="entry name" value="P-loop containing nucleoside triphosphate hydrolases"/>
    <property type="match status" value="1"/>
</dbReference>
<dbReference type="AlphaFoldDB" id="A0A1E5QHR7"/>
<dbReference type="STRING" id="1781255.BH720_15890"/>
<sequence length="273" mass="30328">MPKDLIFEHLSPGVGIGSAVPQNWLSIRHFPIIVFVGMTGVGKSTLTRALSENGLDFTLLPNRRALTERLILEPMLKKEGKIAYPHCRIQRLKYTRLYREAFPGGMGHILSSLSLNPQVVKSLLVFDSLRGENEVRYAAKALNKAQFIFLTAPNLVRLQRLLGRRDPFDKIGQAASPVTEDLTSFASLGLPEAAAYFTPQEETELFNGVKTQAISSTDLRDKLKIFLEESRHYQSLDRPSLLAALGIGDRALIIDTTLPAHQSAQTILAQLPR</sequence>
<organism evidence="1">
    <name type="scientific">Desertifilum tharense IPPAS B-1220</name>
    <dbReference type="NCBI Taxonomy" id="1781255"/>
    <lineage>
        <taxon>Bacteria</taxon>
        <taxon>Bacillati</taxon>
        <taxon>Cyanobacteriota</taxon>
        <taxon>Cyanophyceae</taxon>
        <taxon>Desertifilales</taxon>
        <taxon>Desertifilaceae</taxon>
        <taxon>Desertifilum</taxon>
    </lineage>
</organism>
<evidence type="ECO:0000313" key="1">
    <source>
        <dbReference type="EMBL" id="OEJ74200.1"/>
    </source>
</evidence>
<comment type="caution">
    <text evidence="1">The sequence shown here is derived from an EMBL/GenBank/DDBJ whole genome shotgun (WGS) entry which is preliminary data.</text>
</comment>
<dbReference type="Pfam" id="PF13238">
    <property type="entry name" value="AAA_18"/>
    <property type="match status" value="1"/>
</dbReference>
<name>A0A1E5QHR7_9CYAN</name>
<gene>
    <name evidence="1" type="ORF">BH720_15890</name>
</gene>
<dbReference type="RefSeq" id="WP_069968203.1">
    <property type="nucleotide sequence ID" value="NZ_CM124774.1"/>
</dbReference>
<reference evidence="1" key="1">
    <citation type="submission" date="2016-09" db="EMBL/GenBank/DDBJ databases">
        <title>Draft genome of thermotolerant cyanobacterium Desertifilum sp. strain IPPAS B-1220.</title>
        <authorList>
            <person name="Sinetova M.A."/>
            <person name="Bolakhan K."/>
            <person name="Zayadan B.K."/>
            <person name="Mironov K.S."/>
            <person name="Ustinova V."/>
            <person name="Kupriyanova E.V."/>
            <person name="Sidorov R.A."/>
            <person name="Skrypnik A.N."/>
            <person name="Gogoleva N.E."/>
            <person name="Gogolev Y.V."/>
            <person name="Los D.A."/>
        </authorList>
    </citation>
    <scope>NUCLEOTIDE SEQUENCE [LARGE SCALE GENOMIC DNA]</scope>
    <source>
        <strain evidence="1">IPPAS B-1220</strain>
    </source>
</reference>
<accession>A0A1E5QHR7</accession>